<evidence type="ECO:0000256" key="1">
    <source>
        <dbReference type="SAM" id="MobiDB-lite"/>
    </source>
</evidence>
<feature type="region of interest" description="Disordered" evidence="1">
    <location>
        <begin position="1"/>
        <end position="95"/>
    </location>
</feature>
<accession>A0A843YIV3</accession>
<organism evidence="2 3">
    <name type="scientific">Tritonibacter litoralis</name>
    <dbReference type="NCBI Taxonomy" id="2662264"/>
    <lineage>
        <taxon>Bacteria</taxon>
        <taxon>Pseudomonadati</taxon>
        <taxon>Pseudomonadota</taxon>
        <taxon>Alphaproteobacteria</taxon>
        <taxon>Rhodobacterales</taxon>
        <taxon>Paracoccaceae</taxon>
        <taxon>Tritonibacter</taxon>
    </lineage>
</organism>
<name>A0A843YIV3_9RHOB</name>
<dbReference type="Proteomes" id="UP000444174">
    <property type="component" value="Unassembled WGS sequence"/>
</dbReference>
<dbReference type="EMBL" id="WIBF01000008">
    <property type="protein sequence ID" value="MQQ09364.1"/>
    <property type="molecule type" value="Genomic_DNA"/>
</dbReference>
<gene>
    <name evidence="2" type="ORF">GFB49_12930</name>
</gene>
<dbReference type="RefSeq" id="WP_153216316.1">
    <property type="nucleotide sequence ID" value="NZ_WIBF01000008.1"/>
</dbReference>
<proteinExistence type="predicted"/>
<comment type="caution">
    <text evidence="2">The sequence shown here is derived from an EMBL/GenBank/DDBJ whole genome shotgun (WGS) entry which is preliminary data.</text>
</comment>
<sequence length="394" mass="39779">MQKELKSGGAHDTSQLGQGATKPGTVKVKSVSAGGNIKIALKTPPDGQPAPAAATSGAPQKAKTAPHPERPPHSLSSASAQGDVLFEPSTSSGRSSLKPLGLAAAALGVLALGLGVLQFSGGRSEAVAQAQPETPAPRPVATLSEPVPAPVEQPVEITKVEPVSAPAPVVVESQPVVAAPKTVAARIVTPEVEPDKAAVVVPVQAAVEPAQQEAEAGDDAMAHAIAQAIAKLGAAPKPQAVPPAPEVKELKFKAASLFQADPAQVAAFAKEAKSTAAEAPVDPVETPVQTRKEVLVLPSSGPNAPSADLVARLTTGTLDALRAPATSAETETRAAVSDIYRLVSDATTAGKSEAEIAEMLIAANSDGRITVPQGFILPDGQVDTHTILSLFIAQ</sequence>
<protein>
    <submittedName>
        <fullName evidence="2">Uncharacterized protein</fullName>
    </submittedName>
</protein>
<evidence type="ECO:0000313" key="2">
    <source>
        <dbReference type="EMBL" id="MQQ09364.1"/>
    </source>
</evidence>
<dbReference type="AlphaFoldDB" id="A0A843YIV3"/>
<reference evidence="2 3" key="1">
    <citation type="submission" date="2019-10" db="EMBL/GenBank/DDBJ databases">
        <title>Epibacterium sp. nov., isolated from seawater.</title>
        <authorList>
            <person name="Zhang X."/>
            <person name="Li N."/>
        </authorList>
    </citation>
    <scope>NUCLEOTIDE SEQUENCE [LARGE SCALE GENOMIC DNA]</scope>
    <source>
        <strain evidence="2 3">SM1979</strain>
    </source>
</reference>
<evidence type="ECO:0000313" key="3">
    <source>
        <dbReference type="Proteomes" id="UP000444174"/>
    </source>
</evidence>
<keyword evidence="3" id="KW-1185">Reference proteome</keyword>